<proteinExistence type="predicted"/>
<dbReference type="AlphaFoldDB" id="A0AA36N9X0"/>
<comment type="caution">
    <text evidence="1">The sequence shown here is derived from an EMBL/GenBank/DDBJ whole genome shotgun (WGS) entry which is preliminary data.</text>
</comment>
<protein>
    <submittedName>
        <fullName evidence="1">Uncharacterized protein</fullName>
    </submittedName>
</protein>
<name>A0AA36N9X0_9DINO</name>
<dbReference type="EMBL" id="CAUJNA010003291">
    <property type="protein sequence ID" value="CAJ1398134.1"/>
    <property type="molecule type" value="Genomic_DNA"/>
</dbReference>
<organism evidence="1 2">
    <name type="scientific">Effrenium voratum</name>
    <dbReference type="NCBI Taxonomy" id="2562239"/>
    <lineage>
        <taxon>Eukaryota</taxon>
        <taxon>Sar</taxon>
        <taxon>Alveolata</taxon>
        <taxon>Dinophyceae</taxon>
        <taxon>Suessiales</taxon>
        <taxon>Symbiodiniaceae</taxon>
        <taxon>Effrenium</taxon>
    </lineage>
</organism>
<reference evidence="1" key="1">
    <citation type="submission" date="2023-08" db="EMBL/GenBank/DDBJ databases">
        <authorList>
            <person name="Chen Y."/>
            <person name="Shah S."/>
            <person name="Dougan E. K."/>
            <person name="Thang M."/>
            <person name="Chan C."/>
        </authorList>
    </citation>
    <scope>NUCLEOTIDE SEQUENCE</scope>
</reference>
<gene>
    <name evidence="1" type="ORF">EVOR1521_LOCUS21998</name>
</gene>
<accession>A0AA36N9X0</accession>
<evidence type="ECO:0000313" key="2">
    <source>
        <dbReference type="Proteomes" id="UP001178507"/>
    </source>
</evidence>
<keyword evidence="2" id="KW-1185">Reference proteome</keyword>
<sequence length="111" mass="12229">MLLHTSTTWDLIGCFGIMSGLMHSDTWKLCARFLAIMPTVRAQPHRPSYRCAARATGLGRAPSLASEVSQEMRLARLGDDGTVQSAVVWAWECAEEPWPMQTEGTSLMDCA</sequence>
<evidence type="ECO:0000313" key="1">
    <source>
        <dbReference type="EMBL" id="CAJ1398134.1"/>
    </source>
</evidence>
<dbReference type="Proteomes" id="UP001178507">
    <property type="component" value="Unassembled WGS sequence"/>
</dbReference>